<dbReference type="SUPFAM" id="SSF49899">
    <property type="entry name" value="Concanavalin A-like lectins/glucanases"/>
    <property type="match status" value="1"/>
</dbReference>
<dbReference type="Proteomes" id="UP001158067">
    <property type="component" value="Unassembled WGS sequence"/>
</dbReference>
<feature type="signal peptide" evidence="2">
    <location>
        <begin position="1"/>
        <end position="27"/>
    </location>
</feature>
<dbReference type="Gene3D" id="2.60.120.200">
    <property type="match status" value="1"/>
</dbReference>
<dbReference type="PANTHER" id="PTHR35889">
    <property type="entry name" value="CYCLOINULO-OLIGOSACCHARIDE FRUCTANOTRANSFERASE-RELATED"/>
    <property type="match status" value="1"/>
</dbReference>
<dbReference type="InterPro" id="IPR022655">
    <property type="entry name" value="DUF1553"/>
</dbReference>
<sequence length="1078" mass="121343">MIHRIPFGCSLTCIAASVILSTNVSTAADGSSRQEVPAEHAQFFENEVRPLLANKCFECHGVDEQEGDLRLDSLAEILRGGDSGQALVPGEPDDSLLMQAVRYESLEMPPDEPLSKQEVQTLSRWVEIGAPWPGADPNAPIRKRTLFDEEDRQWWAIQPLTDPEVPKQDTAKKTWSHNSIDQFIAARLSSEGLTPAPPASKLALVRRLYLNVIGLPPTPEQVDAFANDTSDDAYERLVDELLASPAYGEHAARQWLDLVRYADSDGYRADGFRSLAWRYRDYVIKSFNADKPYDRFVQEQIAGDEMFPDDLDAQVALGYLRHWVYEWNIRDARTQWNTIIEDLTDTTADVFMGLGLQCAKCHNHKFDPLLQKDYFRLRAYFEAVLPRDATIATPKELANYEAELQTWETKKADIQSKIDEIEVPKKAYLRDVAVNRFPPDLIEIANKPASERTPHDDQLIYLINRQVQWEHDRVNNHIKAEDKDRLVALRRQLKQFESLKPKSLPQAMLVSDVGPIAPPTTIPKRGDTVIEPGVPSILDPNPMPIPESPSGNTTGRRTALAKWLTSPTNPLASRVIANRIWQSHFGRGLAENPSDLGRLGGPPSHPELLDHLATELMRHDWSLKWLHRQILLSATFRQSTAHPLMTTYQDIDPLNQFYWRRDTSRLSAEQIRDSFLAATGKLQRRTGGSPVNADSPYRSIFVRTMRNSPDQLLGIFDLPQFFTSNSARNTTTTPIQSLMMFNSDRVLGYARALAERATASTSDVSQQVISAWRYAYGRRPTTDELNASLHFIESQTRHLKSLQQDEAKTAAIETSKLPYRDGQAVRFLLNDPTLRLSVPHDPALNLKDFTIETFFELRTIANNGDVRTMASKWNRSKSSVGWRFGVTGKGSRRKPQTLVLHAYGQMQNGAIGEAAIFSDQHIDMNIPYYASASVTMATEDDPGEVTFYLKDLSNDDAPLMVAKIPHKLMGDINNQVSFTLGGVDGSNSGGFDGLIDDVRLVNRAIEVDEILHTVEREIPDTIGFWKFEIDPGVMRNSASESLDIMAHGDSIVQLSPRQTAFLDFCHALLNSNEFLYVN</sequence>
<evidence type="ECO:0000313" key="6">
    <source>
        <dbReference type="EMBL" id="SMP73443.1"/>
    </source>
</evidence>
<dbReference type="Pfam" id="PF07583">
    <property type="entry name" value="PSCyt2"/>
    <property type="match status" value="1"/>
</dbReference>
<feature type="region of interest" description="Disordered" evidence="1">
    <location>
        <begin position="535"/>
        <end position="555"/>
    </location>
</feature>
<feature type="domain" description="DUF1549" evidence="3">
    <location>
        <begin position="180"/>
        <end position="383"/>
    </location>
</feature>
<dbReference type="Pfam" id="PF07635">
    <property type="entry name" value="PSCyt1"/>
    <property type="match status" value="1"/>
</dbReference>
<name>A0ABY1QJQ7_9BACT</name>
<dbReference type="Pfam" id="PF07587">
    <property type="entry name" value="PSD1"/>
    <property type="match status" value="1"/>
</dbReference>
<dbReference type="InterPro" id="IPR011444">
    <property type="entry name" value="DUF1549"/>
</dbReference>
<organism evidence="6 7">
    <name type="scientific">Neorhodopirellula lusitana</name>
    <dbReference type="NCBI Taxonomy" id="445327"/>
    <lineage>
        <taxon>Bacteria</taxon>
        <taxon>Pseudomonadati</taxon>
        <taxon>Planctomycetota</taxon>
        <taxon>Planctomycetia</taxon>
        <taxon>Pirellulales</taxon>
        <taxon>Pirellulaceae</taxon>
        <taxon>Neorhodopirellula</taxon>
    </lineage>
</organism>
<feature type="domain" description="Cytochrome C Planctomycete-type" evidence="5">
    <location>
        <begin position="56"/>
        <end position="112"/>
    </location>
</feature>
<keyword evidence="7" id="KW-1185">Reference proteome</keyword>
<keyword evidence="2" id="KW-0732">Signal</keyword>
<evidence type="ECO:0000256" key="2">
    <source>
        <dbReference type="SAM" id="SignalP"/>
    </source>
</evidence>
<protein>
    <submittedName>
        <fullName evidence="6">Planctomycete cytochrome C</fullName>
    </submittedName>
</protein>
<evidence type="ECO:0000259" key="4">
    <source>
        <dbReference type="Pfam" id="PF07587"/>
    </source>
</evidence>
<dbReference type="InterPro" id="IPR011429">
    <property type="entry name" value="Cyt_c_Planctomycete-type"/>
</dbReference>
<dbReference type="EMBL" id="FXUG01000016">
    <property type="protein sequence ID" value="SMP73443.1"/>
    <property type="molecule type" value="Genomic_DNA"/>
</dbReference>
<proteinExistence type="predicted"/>
<evidence type="ECO:0000259" key="3">
    <source>
        <dbReference type="Pfam" id="PF07583"/>
    </source>
</evidence>
<accession>A0ABY1QJQ7</accession>
<dbReference type="PANTHER" id="PTHR35889:SF3">
    <property type="entry name" value="F-BOX DOMAIN-CONTAINING PROTEIN"/>
    <property type="match status" value="1"/>
</dbReference>
<gene>
    <name evidence="6" type="ORF">SAMN06265222_116126</name>
</gene>
<comment type="caution">
    <text evidence="6">The sequence shown here is derived from an EMBL/GenBank/DDBJ whole genome shotgun (WGS) entry which is preliminary data.</text>
</comment>
<evidence type="ECO:0000313" key="7">
    <source>
        <dbReference type="Proteomes" id="UP001158067"/>
    </source>
</evidence>
<feature type="domain" description="DUF1553" evidence="4">
    <location>
        <begin position="556"/>
        <end position="791"/>
    </location>
</feature>
<evidence type="ECO:0000259" key="5">
    <source>
        <dbReference type="Pfam" id="PF07635"/>
    </source>
</evidence>
<reference evidence="6 7" key="1">
    <citation type="submission" date="2017-05" db="EMBL/GenBank/DDBJ databases">
        <authorList>
            <person name="Varghese N."/>
            <person name="Submissions S."/>
        </authorList>
    </citation>
    <scope>NUCLEOTIDE SEQUENCE [LARGE SCALE GENOMIC DNA]</scope>
    <source>
        <strain evidence="6 7">DSM 25457</strain>
    </source>
</reference>
<dbReference type="RefSeq" id="WP_283434770.1">
    <property type="nucleotide sequence ID" value="NZ_FXUG01000016.1"/>
</dbReference>
<dbReference type="InterPro" id="IPR013320">
    <property type="entry name" value="ConA-like_dom_sf"/>
</dbReference>
<feature type="chain" id="PRO_5046013737" evidence="2">
    <location>
        <begin position="28"/>
        <end position="1078"/>
    </location>
</feature>
<evidence type="ECO:0000256" key="1">
    <source>
        <dbReference type="SAM" id="MobiDB-lite"/>
    </source>
</evidence>